<evidence type="ECO:0000313" key="3">
    <source>
        <dbReference type="EMBL" id="SDG66537.1"/>
    </source>
</evidence>
<accession>A0A1G7W3M8</accession>
<protein>
    <recommendedName>
        <fullName evidence="2">IrrE N-terminal-like domain-containing protein</fullName>
    </recommendedName>
</protein>
<gene>
    <name evidence="3" type="ORF">SAMN05421742_10266</name>
</gene>
<feature type="region of interest" description="Disordered" evidence="1">
    <location>
        <begin position="225"/>
        <end position="244"/>
    </location>
</feature>
<dbReference type="Pfam" id="PF06114">
    <property type="entry name" value="Peptidase_M78"/>
    <property type="match status" value="1"/>
</dbReference>
<dbReference type="PANTHER" id="PTHR43236:SF1">
    <property type="entry name" value="BLL7220 PROTEIN"/>
    <property type="match status" value="1"/>
</dbReference>
<dbReference type="InterPro" id="IPR052345">
    <property type="entry name" value="Rad_response_metalloprotease"/>
</dbReference>
<dbReference type="STRING" id="83401.SAMN05421742_10266"/>
<dbReference type="InterPro" id="IPR010359">
    <property type="entry name" value="IrrE_HExxH"/>
</dbReference>
<organism evidence="3 4">
    <name type="scientific">Roseospirillum parvum</name>
    <dbReference type="NCBI Taxonomy" id="83401"/>
    <lineage>
        <taxon>Bacteria</taxon>
        <taxon>Pseudomonadati</taxon>
        <taxon>Pseudomonadota</taxon>
        <taxon>Alphaproteobacteria</taxon>
        <taxon>Rhodospirillales</taxon>
        <taxon>Rhodospirillaceae</taxon>
        <taxon>Roseospirillum</taxon>
    </lineage>
</organism>
<feature type="domain" description="IrrE N-terminal-like" evidence="2">
    <location>
        <begin position="376"/>
        <end position="464"/>
    </location>
</feature>
<evidence type="ECO:0000256" key="1">
    <source>
        <dbReference type="SAM" id="MobiDB-lite"/>
    </source>
</evidence>
<dbReference type="Gene3D" id="1.10.10.2910">
    <property type="match status" value="1"/>
</dbReference>
<dbReference type="AlphaFoldDB" id="A0A1G7W3M8"/>
<dbReference type="OrthoDB" id="9794834at2"/>
<reference evidence="4" key="1">
    <citation type="submission" date="2016-10" db="EMBL/GenBank/DDBJ databases">
        <authorList>
            <person name="Varghese N."/>
            <person name="Submissions S."/>
        </authorList>
    </citation>
    <scope>NUCLEOTIDE SEQUENCE [LARGE SCALE GENOMIC DNA]</scope>
    <source>
        <strain evidence="4">930I</strain>
    </source>
</reference>
<sequence>MSKTTCTQGIPPYPPTVIGGEDGLRITLWMSPEAHDLDGALPLILELNGRPLWHGGGDDCRRPLYWFWEDLLDFLGTRWAHLLFQETYPLGLTPLMPADLWKDLEARWDRIQPAEEVMDDEDEAVHRFEDSHNLAFSTSGMSLPSLLVMREGASMLLQAGTEPPVRRPFDEVVRVLEQTGDALFDALAGNPRDGVAEARAAWQARWEIEPERLTRLRTGLDPARLNNVRIPPSTPPRNRREAASDDEFRAVARMIGNHLDDAHLNRAIDWIGQQPHRETPEVDRIAETLRQDIIAKPHFGTQKFFEQGRKIALWFRRFLQLDPEDPVDPQSLLADWGIPVHTQDLGPPELNALTCWGPNHGPAILVNMNGKFSSNQNGRRAVLAHEVCHLLVDRHDALTVAEVYGGLAPGGPEKRANAFAAELLAPQQALIELHRQLGRPPIKQTLAEIQARYSVSVHLAAQQLRNAGRTSLSDADMRALDSICDHDADAA</sequence>
<dbReference type="RefSeq" id="WP_092615465.1">
    <property type="nucleotide sequence ID" value="NZ_FNCV01000002.1"/>
</dbReference>
<keyword evidence="4" id="KW-1185">Reference proteome</keyword>
<name>A0A1G7W3M8_9PROT</name>
<dbReference type="EMBL" id="FNCV01000002">
    <property type="protein sequence ID" value="SDG66537.1"/>
    <property type="molecule type" value="Genomic_DNA"/>
</dbReference>
<dbReference type="PANTHER" id="PTHR43236">
    <property type="entry name" value="ANTITOXIN HIGA1"/>
    <property type="match status" value="1"/>
</dbReference>
<evidence type="ECO:0000259" key="2">
    <source>
        <dbReference type="Pfam" id="PF06114"/>
    </source>
</evidence>
<proteinExistence type="predicted"/>
<evidence type="ECO:0000313" key="4">
    <source>
        <dbReference type="Proteomes" id="UP000217076"/>
    </source>
</evidence>
<dbReference type="Proteomes" id="UP000217076">
    <property type="component" value="Unassembled WGS sequence"/>
</dbReference>